<organism evidence="4 5">
    <name type="scientific">Trichoderma asperellum (strain ATCC 204424 / CBS 433.97 / NBRC 101777)</name>
    <dbReference type="NCBI Taxonomy" id="1042311"/>
    <lineage>
        <taxon>Eukaryota</taxon>
        <taxon>Fungi</taxon>
        <taxon>Dikarya</taxon>
        <taxon>Ascomycota</taxon>
        <taxon>Pezizomycotina</taxon>
        <taxon>Sordariomycetes</taxon>
        <taxon>Hypocreomycetidae</taxon>
        <taxon>Hypocreales</taxon>
        <taxon>Hypocreaceae</taxon>
        <taxon>Trichoderma</taxon>
    </lineage>
</organism>
<dbReference type="InterPro" id="IPR011990">
    <property type="entry name" value="TPR-like_helical_dom_sf"/>
</dbReference>
<dbReference type="Gene3D" id="3.40.50.300">
    <property type="entry name" value="P-loop containing nucleotide triphosphate hydrolases"/>
    <property type="match status" value="1"/>
</dbReference>
<protein>
    <recommendedName>
        <fullName evidence="6">NB-ARC domain-containing protein</fullName>
    </recommendedName>
</protein>
<evidence type="ECO:0000256" key="1">
    <source>
        <dbReference type="SAM" id="Coils"/>
    </source>
</evidence>
<dbReference type="Pfam" id="PF13374">
    <property type="entry name" value="TPR_10"/>
    <property type="match status" value="5"/>
</dbReference>
<dbReference type="PRINTS" id="PR00381">
    <property type="entry name" value="KINESINLIGHT"/>
</dbReference>
<accession>A0A2T3ZFM4</accession>
<keyword evidence="5" id="KW-1185">Reference proteome</keyword>
<dbReference type="InterPro" id="IPR053137">
    <property type="entry name" value="NLR-like"/>
</dbReference>
<sequence>METSSVTVAADLSAKIIVLCSKFVIDVANARAEIERLKEQLKNLETTLRHANHLLEQPNSQFLSASRELDDPLQRCQAELQRLQDKLEPSATRKAMRRFGLRAVKWPFNKGEVEVVIASLVGYREAITAILQIDQTKLLLDINERIEKLSLQSVENGSRDCGPYFMIPFPRDPDFVDRPVLREWLEEQYNTNPARRIALVGMGGFGKSQIAIEFAYRVHIASPETSVFWIHGGTEAKVEESYRLLVDTLTLPGRHDPNANVLALVRDWLQKAESFPWLIILDNADEMETFFPPRSQNGENQREPLASFLPKTGNGKIVITSRNRSVAEKLTGSHKTIQEVPTMSSLEALKILENKLSQGIDQDAAIDLARALDFIPLAVNQAAAYINRRAPRVSIRSYLDKFQKNEKQKKSLLNRDAGDLRRREDVSNSVVITWQVTFEQLRQERPTAANLLLLMSFFQPQNIPEFMLSGYNLVTSDCEDGNNDNDEDLEDDLDVVRGYSLIRLSTTSGLCDMHALVQFCTKIWLLESNGNNFSRLKSLFLSLSTKHFPGGEFETWARCQLLLPHIKALLDEEPTEQPSIINWGGLLVKVSRYMLKIGDHFAAESIARKALNSRKRLLRGENHNTLNAMLILTATYFTQGRLNEAELLLVEGIEMCKMIWGDEHPKTLSRMSKLANLYRVQGRFGDAELLEVRVIETSKRILGDEHPKTLNRMSNLAKLYRAQGRFGDAELLGVRVVEISKRILGDEHPVTLSSLFALAFIYLSQEQLAEAELLVMHGIEVRKKWLGDEHPSMLRTMAILAHILQKQGRLKEAELLGVQVLDIRKRVLGDENPDVLRTMTILARILREQGRLKEAESLGMQVLDTGKRVLGDDHPGVLGTMFDLALTFQKQGRLDDALVILHDTVSRMQRTLGPGATSTLKALEILSQWEQEQKVISHRAV</sequence>
<name>A0A2T3ZFM4_TRIA4</name>
<evidence type="ECO:0000259" key="3">
    <source>
        <dbReference type="Pfam" id="PF25000"/>
    </source>
</evidence>
<dbReference type="EMBL" id="KZ679259">
    <property type="protein sequence ID" value="PTB43605.1"/>
    <property type="molecule type" value="Genomic_DNA"/>
</dbReference>
<dbReference type="Pfam" id="PF00931">
    <property type="entry name" value="NB-ARC"/>
    <property type="match status" value="1"/>
</dbReference>
<reference evidence="4 5" key="1">
    <citation type="submission" date="2016-07" db="EMBL/GenBank/DDBJ databases">
        <title>Multiple horizontal gene transfer events from other fungi enriched the ability of initially mycotrophic Trichoderma (Ascomycota) to feed on dead plant biomass.</title>
        <authorList>
            <consortium name="DOE Joint Genome Institute"/>
            <person name="Aerts A."/>
            <person name="Atanasova L."/>
            <person name="Chenthamara K."/>
            <person name="Zhang J."/>
            <person name="Grujic M."/>
            <person name="Henrissat B."/>
            <person name="Kuo A."/>
            <person name="Salamov A."/>
            <person name="Lipzen A."/>
            <person name="Labutti K."/>
            <person name="Barry K."/>
            <person name="Miao Y."/>
            <person name="Rahimi M.J."/>
            <person name="Shen Q."/>
            <person name="Grigoriev I.V."/>
            <person name="Kubicek C.P."/>
            <person name="Druzhinina I.S."/>
        </authorList>
    </citation>
    <scope>NUCLEOTIDE SEQUENCE [LARGE SCALE GENOMIC DNA]</scope>
    <source>
        <strain evidence="4 5">CBS 433.97</strain>
    </source>
</reference>
<dbReference type="AlphaFoldDB" id="A0A2T3ZFM4"/>
<proteinExistence type="predicted"/>
<evidence type="ECO:0000313" key="4">
    <source>
        <dbReference type="EMBL" id="PTB43605.1"/>
    </source>
</evidence>
<dbReference type="Gene3D" id="1.25.40.10">
    <property type="entry name" value="Tetratricopeptide repeat domain"/>
    <property type="match status" value="2"/>
</dbReference>
<dbReference type="GO" id="GO:0043531">
    <property type="term" value="F:ADP binding"/>
    <property type="evidence" value="ECO:0007669"/>
    <property type="project" value="InterPro"/>
</dbReference>
<dbReference type="InterPro" id="IPR027417">
    <property type="entry name" value="P-loop_NTPase"/>
</dbReference>
<dbReference type="SUPFAM" id="SSF52540">
    <property type="entry name" value="P-loop containing nucleoside triphosphate hydrolases"/>
    <property type="match status" value="1"/>
</dbReference>
<dbReference type="STRING" id="1042311.A0A2T3ZFM4"/>
<dbReference type="Pfam" id="PF13424">
    <property type="entry name" value="TPR_12"/>
    <property type="match status" value="1"/>
</dbReference>
<dbReference type="SUPFAM" id="SSF48452">
    <property type="entry name" value="TPR-like"/>
    <property type="match status" value="3"/>
</dbReference>
<feature type="domain" description="NB-ARC" evidence="2">
    <location>
        <begin position="183"/>
        <end position="357"/>
    </location>
</feature>
<dbReference type="PANTHER" id="PTHR46082:SF6">
    <property type="entry name" value="AAA+ ATPASE DOMAIN-CONTAINING PROTEIN-RELATED"/>
    <property type="match status" value="1"/>
</dbReference>
<evidence type="ECO:0000259" key="2">
    <source>
        <dbReference type="Pfam" id="PF00931"/>
    </source>
</evidence>
<dbReference type="PANTHER" id="PTHR46082">
    <property type="entry name" value="ATP/GTP-BINDING PROTEIN-RELATED"/>
    <property type="match status" value="1"/>
</dbReference>
<dbReference type="NCBIfam" id="NF040586">
    <property type="entry name" value="FxSxx_TPR"/>
    <property type="match status" value="1"/>
</dbReference>
<feature type="coiled-coil region" evidence="1">
    <location>
        <begin position="20"/>
        <end position="54"/>
    </location>
</feature>
<dbReference type="OrthoDB" id="626167at2759"/>
<dbReference type="Pfam" id="PF25000">
    <property type="entry name" value="DUF7779"/>
    <property type="match status" value="1"/>
</dbReference>
<gene>
    <name evidence="4" type="ORF">M441DRAFT_189723</name>
</gene>
<dbReference type="InterPro" id="IPR002182">
    <property type="entry name" value="NB-ARC"/>
</dbReference>
<dbReference type="InterPro" id="IPR056681">
    <property type="entry name" value="DUF7779"/>
</dbReference>
<evidence type="ECO:0008006" key="6">
    <source>
        <dbReference type="Google" id="ProtNLM"/>
    </source>
</evidence>
<feature type="domain" description="DUF7779" evidence="3">
    <location>
        <begin position="442"/>
        <end position="521"/>
    </location>
</feature>
<evidence type="ECO:0000313" key="5">
    <source>
        <dbReference type="Proteomes" id="UP000240493"/>
    </source>
</evidence>
<keyword evidence="1" id="KW-0175">Coiled coil</keyword>
<dbReference type="Proteomes" id="UP000240493">
    <property type="component" value="Unassembled WGS sequence"/>
</dbReference>